<dbReference type="GO" id="GO:0000428">
    <property type="term" value="C:DNA-directed RNA polymerase complex"/>
    <property type="evidence" value="ECO:0007669"/>
    <property type="project" value="UniProtKB-KW"/>
</dbReference>
<keyword evidence="10 12" id="KW-0238">DNA-binding</keyword>
<dbReference type="RefSeq" id="WP_193083037.1">
    <property type="nucleotide sequence ID" value="NZ_CP045201.1"/>
</dbReference>
<keyword evidence="8 12" id="KW-0862">Zinc</keyword>
<dbReference type="GO" id="GO:0008270">
    <property type="term" value="F:zinc ion binding"/>
    <property type="evidence" value="ECO:0007669"/>
    <property type="project" value="UniProtKB-UniRule"/>
</dbReference>
<dbReference type="PROSITE" id="PS50880">
    <property type="entry name" value="TOPRIM"/>
    <property type="match status" value="1"/>
</dbReference>
<dbReference type="InterPro" id="IPR030846">
    <property type="entry name" value="DnaG_bac"/>
</dbReference>
<evidence type="ECO:0000256" key="10">
    <source>
        <dbReference type="ARBA" id="ARBA00023125"/>
    </source>
</evidence>
<evidence type="ECO:0000256" key="7">
    <source>
        <dbReference type="ARBA" id="ARBA00022771"/>
    </source>
</evidence>
<dbReference type="EMBL" id="CP045201">
    <property type="protein sequence ID" value="QOL80716.1"/>
    <property type="molecule type" value="Genomic_DNA"/>
</dbReference>
<dbReference type="Proteomes" id="UP000594118">
    <property type="component" value="Chromosome"/>
</dbReference>
<dbReference type="Pfam" id="PF08275">
    <property type="entry name" value="DNAG_N"/>
    <property type="match status" value="1"/>
</dbReference>
<dbReference type="HAMAP" id="MF_00974">
    <property type="entry name" value="DNA_primase_DnaG"/>
    <property type="match status" value="1"/>
</dbReference>
<evidence type="ECO:0000256" key="8">
    <source>
        <dbReference type="ARBA" id="ARBA00022833"/>
    </source>
</evidence>
<sequence>MKLDSSFMEELQSRISLAQVVGRKVLWDNKKSQPGKGDLWAPCPFHQEKSASFHVDDRKGFFYCFGCHEKGDAIAFVRKTENVEFMEAVEILAREAGMQMPARDPQAAKKAEKRATLAELMEEAVKFFALCLRGAAGRDATAYLEKRGLGAEARARWNLGFAPESWQGLWDHMIGKGARPEEILACGLAKPSSKGGKPYDTFRNRIMFPIRDARGRCIAFGGRAMDPNDNAKYLNSPETELFDKGRTLFNYGPAREAVGKGAALIVAEGYMDAIALAEAGFGGAVANLGTAVTEHHLDLLWRVSPEPVISLDGDAAGMRAARKVIDLALPKLQVGRSIRFAVLPEGQDPDELIKTKGAPAMQKVVETALPLAELLWLRETEGKTFDSPDRRAALDAALRTATKQIPDEGLRYHYDQALRDKTRELFRTRPQPGRGGARPTKRWEKGQKPWKPPAIPMQSTRNSILASDDSSAMEALRESVILAAAICTPCIVEDFELGLERMECRDARHARLRDLILAYAGRGTEVLHAEIAAALGPTALDELLAQHHVALCPPVRHPGDEGMARMTVAEELAKLQAARALRAEVAEAEEDILGSEDEAMTWRLGQAAQARNAATRSENEDRTEYDTGSNGARINRDERSALDALVQSIRYTKPRG</sequence>
<dbReference type="InterPro" id="IPR034151">
    <property type="entry name" value="TOPRIM_DnaG_bac"/>
</dbReference>
<name>A0A7L9WMU3_9RHOB</name>
<dbReference type="SUPFAM" id="SSF56731">
    <property type="entry name" value="DNA primase core"/>
    <property type="match status" value="1"/>
</dbReference>
<evidence type="ECO:0000256" key="13">
    <source>
        <dbReference type="SAM" id="MobiDB-lite"/>
    </source>
</evidence>
<dbReference type="InterPro" id="IPR002694">
    <property type="entry name" value="Znf_CHC2"/>
</dbReference>
<dbReference type="GO" id="GO:1990077">
    <property type="term" value="C:primosome complex"/>
    <property type="evidence" value="ECO:0007669"/>
    <property type="project" value="UniProtKB-KW"/>
</dbReference>
<comment type="cofactor">
    <cofactor evidence="12">
        <name>Zn(2+)</name>
        <dbReference type="ChEBI" id="CHEBI:29105"/>
    </cofactor>
    <text evidence="12">Binds 1 zinc ion per monomer.</text>
</comment>
<proteinExistence type="inferred from homology"/>
<dbReference type="Gene3D" id="3.40.1360.10">
    <property type="match status" value="1"/>
</dbReference>
<dbReference type="GO" id="GO:0006269">
    <property type="term" value="P:DNA replication, synthesis of primer"/>
    <property type="evidence" value="ECO:0007669"/>
    <property type="project" value="UniProtKB-UniRule"/>
</dbReference>
<accession>A0A7L9WMU3</accession>
<dbReference type="FunFam" id="3.40.1360.10:FF:000002">
    <property type="entry name" value="DNA primase"/>
    <property type="match status" value="1"/>
</dbReference>
<protein>
    <recommendedName>
        <fullName evidence="12">DNA primase</fullName>
        <ecNumber evidence="12">2.7.7.101</ecNumber>
    </recommendedName>
</protein>
<keyword evidence="1 12" id="KW-0240">DNA-directed RNA polymerase</keyword>
<evidence type="ECO:0000256" key="6">
    <source>
        <dbReference type="ARBA" id="ARBA00022723"/>
    </source>
</evidence>
<dbReference type="GO" id="GO:0005737">
    <property type="term" value="C:cytoplasm"/>
    <property type="evidence" value="ECO:0007669"/>
    <property type="project" value="TreeGrafter"/>
</dbReference>
<dbReference type="PANTHER" id="PTHR30313:SF2">
    <property type="entry name" value="DNA PRIMASE"/>
    <property type="match status" value="1"/>
</dbReference>
<dbReference type="GO" id="GO:0003899">
    <property type="term" value="F:DNA-directed RNA polymerase activity"/>
    <property type="evidence" value="ECO:0007669"/>
    <property type="project" value="UniProtKB-UniRule"/>
</dbReference>
<evidence type="ECO:0000313" key="15">
    <source>
        <dbReference type="EMBL" id="QOL80716.1"/>
    </source>
</evidence>
<comment type="function">
    <text evidence="12">RNA polymerase that catalyzes the synthesis of short RNA molecules used as primers for DNA polymerase during DNA replication.</text>
</comment>
<feature type="region of interest" description="Disordered" evidence="13">
    <location>
        <begin position="610"/>
        <end position="639"/>
    </location>
</feature>
<dbReference type="Gene3D" id="3.90.580.10">
    <property type="entry name" value="Zinc finger, CHC2-type domain"/>
    <property type="match status" value="1"/>
</dbReference>
<dbReference type="KEGG" id="pshq:F3W81_07755"/>
<comment type="catalytic activity">
    <reaction evidence="12">
        <text>ssDNA + n NTP = ssDNA/pppN(pN)n-1 hybrid + (n-1) diphosphate.</text>
        <dbReference type="EC" id="2.7.7.101"/>
    </reaction>
</comment>
<comment type="similarity">
    <text evidence="12">Belongs to the DnaG primase family.</text>
</comment>
<dbReference type="NCBIfam" id="TIGR01391">
    <property type="entry name" value="dnaG"/>
    <property type="match status" value="1"/>
</dbReference>
<organism evidence="15 16">
    <name type="scientific">Pseudooceanicola spongiae</name>
    <dbReference type="NCBI Taxonomy" id="2613965"/>
    <lineage>
        <taxon>Bacteria</taxon>
        <taxon>Pseudomonadati</taxon>
        <taxon>Pseudomonadota</taxon>
        <taxon>Alphaproteobacteria</taxon>
        <taxon>Rhodobacterales</taxon>
        <taxon>Paracoccaceae</taxon>
        <taxon>Pseudooceanicola</taxon>
    </lineage>
</organism>
<dbReference type="SMART" id="SM00400">
    <property type="entry name" value="ZnF_CHCC"/>
    <property type="match status" value="1"/>
</dbReference>
<keyword evidence="7 12" id="KW-0863">Zinc-finger</keyword>
<evidence type="ECO:0000256" key="5">
    <source>
        <dbReference type="ARBA" id="ARBA00022705"/>
    </source>
</evidence>
<dbReference type="EC" id="2.7.7.101" evidence="12"/>
<dbReference type="Gene3D" id="3.90.980.10">
    <property type="entry name" value="DNA primase, catalytic core, N-terminal domain"/>
    <property type="match status" value="1"/>
</dbReference>
<dbReference type="AlphaFoldDB" id="A0A7L9WMU3"/>
<dbReference type="Pfam" id="PF13662">
    <property type="entry name" value="Toprim_4"/>
    <property type="match status" value="1"/>
</dbReference>
<dbReference type="InterPro" id="IPR006295">
    <property type="entry name" value="DNA_primase_DnaG"/>
</dbReference>
<evidence type="ECO:0000313" key="16">
    <source>
        <dbReference type="Proteomes" id="UP000594118"/>
    </source>
</evidence>
<dbReference type="InterPro" id="IPR050219">
    <property type="entry name" value="DnaG_primase"/>
</dbReference>
<keyword evidence="6 12" id="KW-0479">Metal-binding</keyword>
<feature type="region of interest" description="Disordered" evidence="13">
    <location>
        <begin position="427"/>
        <end position="459"/>
    </location>
</feature>
<evidence type="ECO:0000256" key="11">
    <source>
        <dbReference type="ARBA" id="ARBA00023163"/>
    </source>
</evidence>
<evidence type="ECO:0000256" key="2">
    <source>
        <dbReference type="ARBA" id="ARBA00022515"/>
    </source>
</evidence>
<dbReference type="CDD" id="cd03364">
    <property type="entry name" value="TOPRIM_DnaG_primases"/>
    <property type="match status" value="1"/>
</dbReference>
<dbReference type="Pfam" id="PF01807">
    <property type="entry name" value="Zn_ribbon_DnaG"/>
    <property type="match status" value="1"/>
</dbReference>
<feature type="domain" description="Toprim" evidence="14">
    <location>
        <begin position="262"/>
        <end position="344"/>
    </location>
</feature>
<feature type="zinc finger region" description="CHC2-type" evidence="12">
    <location>
        <begin position="43"/>
        <end position="67"/>
    </location>
</feature>
<keyword evidence="5 12" id="KW-0235">DNA replication</keyword>
<evidence type="ECO:0000256" key="9">
    <source>
        <dbReference type="ARBA" id="ARBA00022842"/>
    </source>
</evidence>
<keyword evidence="11 12" id="KW-0804">Transcription</keyword>
<dbReference type="InterPro" id="IPR036977">
    <property type="entry name" value="DNA_primase_Znf_CHC2"/>
</dbReference>
<dbReference type="SUPFAM" id="SSF57783">
    <property type="entry name" value="Zinc beta-ribbon"/>
    <property type="match status" value="1"/>
</dbReference>
<evidence type="ECO:0000259" key="14">
    <source>
        <dbReference type="PROSITE" id="PS50880"/>
    </source>
</evidence>
<evidence type="ECO:0000256" key="1">
    <source>
        <dbReference type="ARBA" id="ARBA00022478"/>
    </source>
</evidence>
<dbReference type="InterPro" id="IPR013264">
    <property type="entry name" value="DNAG_N"/>
</dbReference>
<keyword evidence="3 12" id="KW-0808">Transferase</keyword>
<comment type="domain">
    <text evidence="12">Contains an N-terminal zinc-binding domain, a central core domain that contains the primase activity, and a C-terminal DnaB-binding domain.</text>
</comment>
<keyword evidence="4 12" id="KW-0548">Nucleotidyltransferase</keyword>
<keyword evidence="16" id="KW-1185">Reference proteome</keyword>
<dbReference type="SMART" id="SM00493">
    <property type="entry name" value="TOPRIM"/>
    <property type="match status" value="1"/>
</dbReference>
<evidence type="ECO:0000256" key="3">
    <source>
        <dbReference type="ARBA" id="ARBA00022679"/>
    </source>
</evidence>
<keyword evidence="2 12" id="KW-0639">Primosome</keyword>
<evidence type="ECO:0000256" key="12">
    <source>
        <dbReference type="HAMAP-Rule" id="MF_00974"/>
    </source>
</evidence>
<gene>
    <name evidence="12" type="primary">dnaG</name>
    <name evidence="15" type="ORF">F3W81_07755</name>
</gene>
<evidence type="ECO:0000256" key="4">
    <source>
        <dbReference type="ARBA" id="ARBA00022695"/>
    </source>
</evidence>
<keyword evidence="9" id="KW-0460">Magnesium</keyword>
<dbReference type="InterPro" id="IPR037068">
    <property type="entry name" value="DNA_primase_core_N_sf"/>
</dbReference>
<dbReference type="InterPro" id="IPR006171">
    <property type="entry name" value="TOPRIM_dom"/>
</dbReference>
<dbReference type="GO" id="GO:0003677">
    <property type="term" value="F:DNA binding"/>
    <property type="evidence" value="ECO:0007669"/>
    <property type="project" value="UniProtKB-KW"/>
</dbReference>
<dbReference type="PANTHER" id="PTHR30313">
    <property type="entry name" value="DNA PRIMASE"/>
    <property type="match status" value="1"/>
</dbReference>
<comment type="subunit">
    <text evidence="12">Monomer. Interacts with DnaB.</text>
</comment>
<reference evidence="15 16" key="1">
    <citation type="submission" date="2019-10" db="EMBL/GenBank/DDBJ databases">
        <title>Pseudopuniceibacterium sp. HQ09 islated from Antarctica.</title>
        <authorList>
            <person name="Liao L."/>
            <person name="Su S."/>
            <person name="Chen B."/>
            <person name="Yu Y."/>
        </authorList>
    </citation>
    <scope>NUCLEOTIDE SEQUENCE [LARGE SCALE GENOMIC DNA]</scope>
    <source>
        <strain evidence="15 16">HQ09</strain>
    </source>
</reference>